<keyword evidence="7" id="KW-0418">Kinase</keyword>
<feature type="domain" description="HAMP" evidence="13">
    <location>
        <begin position="203"/>
        <end position="256"/>
    </location>
</feature>
<dbReference type="InterPro" id="IPR003660">
    <property type="entry name" value="HAMP_dom"/>
</dbReference>
<dbReference type="Gene3D" id="1.10.287.130">
    <property type="match status" value="1"/>
</dbReference>
<dbReference type="InterPro" id="IPR004358">
    <property type="entry name" value="Sig_transdc_His_kin-like_C"/>
</dbReference>
<keyword evidence="11" id="KW-0472">Membrane</keyword>
<evidence type="ECO:0000256" key="11">
    <source>
        <dbReference type="SAM" id="Phobius"/>
    </source>
</evidence>
<protein>
    <recommendedName>
        <fullName evidence="3">histidine kinase</fullName>
        <ecNumber evidence="3">2.7.13.3</ecNumber>
    </recommendedName>
</protein>
<proteinExistence type="predicted"/>
<reference evidence="14" key="2">
    <citation type="submission" date="2020-09" db="EMBL/GenBank/DDBJ databases">
        <authorList>
            <person name="Sun Q."/>
            <person name="Kim S."/>
        </authorList>
    </citation>
    <scope>NUCLEOTIDE SEQUENCE</scope>
    <source>
        <strain evidence="14">KCTC 12988</strain>
    </source>
</reference>
<dbReference type="GO" id="GO:0016020">
    <property type="term" value="C:membrane"/>
    <property type="evidence" value="ECO:0007669"/>
    <property type="project" value="UniProtKB-SubCell"/>
</dbReference>
<feature type="transmembrane region" description="Helical" evidence="11">
    <location>
        <begin position="181"/>
        <end position="199"/>
    </location>
</feature>
<evidence type="ECO:0000259" key="12">
    <source>
        <dbReference type="PROSITE" id="PS50109"/>
    </source>
</evidence>
<dbReference type="PRINTS" id="PR00344">
    <property type="entry name" value="BCTRLSENSOR"/>
</dbReference>
<dbReference type="GO" id="GO:0000155">
    <property type="term" value="F:phosphorelay sensor kinase activity"/>
    <property type="evidence" value="ECO:0007669"/>
    <property type="project" value="InterPro"/>
</dbReference>
<dbReference type="Pfam" id="PF02518">
    <property type="entry name" value="HATPase_c"/>
    <property type="match status" value="1"/>
</dbReference>
<dbReference type="AlphaFoldDB" id="A0A918WFL3"/>
<dbReference type="SUPFAM" id="SSF55874">
    <property type="entry name" value="ATPase domain of HSP90 chaperone/DNA topoisomerase II/histidine kinase"/>
    <property type="match status" value="1"/>
</dbReference>
<evidence type="ECO:0000259" key="13">
    <source>
        <dbReference type="PROSITE" id="PS50885"/>
    </source>
</evidence>
<evidence type="ECO:0000256" key="9">
    <source>
        <dbReference type="ARBA" id="ARBA00023012"/>
    </source>
</evidence>
<evidence type="ECO:0000313" key="15">
    <source>
        <dbReference type="Proteomes" id="UP000644507"/>
    </source>
</evidence>
<keyword evidence="5" id="KW-0808">Transferase</keyword>
<evidence type="ECO:0000256" key="6">
    <source>
        <dbReference type="ARBA" id="ARBA00022741"/>
    </source>
</evidence>
<gene>
    <name evidence="14" type="ORF">GCM10007100_02790</name>
</gene>
<dbReference type="PANTHER" id="PTHR42878">
    <property type="entry name" value="TWO-COMPONENT HISTIDINE KINASE"/>
    <property type="match status" value="1"/>
</dbReference>
<dbReference type="GO" id="GO:0030295">
    <property type="term" value="F:protein kinase activator activity"/>
    <property type="evidence" value="ECO:0007669"/>
    <property type="project" value="TreeGrafter"/>
</dbReference>
<dbReference type="Gene3D" id="3.30.450.20">
    <property type="entry name" value="PAS domain"/>
    <property type="match status" value="1"/>
</dbReference>
<comment type="caution">
    <text evidence="14">The sequence shown here is derived from an EMBL/GenBank/DDBJ whole genome shotgun (WGS) entry which is preliminary data.</text>
</comment>
<dbReference type="GO" id="GO:0000156">
    <property type="term" value="F:phosphorelay response regulator activity"/>
    <property type="evidence" value="ECO:0007669"/>
    <property type="project" value="TreeGrafter"/>
</dbReference>
<keyword evidence="11" id="KW-1133">Transmembrane helix</keyword>
<dbReference type="Gene3D" id="1.10.8.500">
    <property type="entry name" value="HAMP domain in histidine kinase"/>
    <property type="match status" value="1"/>
</dbReference>
<keyword evidence="9" id="KW-0902">Two-component regulatory system</keyword>
<feature type="coiled-coil region" evidence="10">
    <location>
        <begin position="415"/>
        <end position="442"/>
    </location>
</feature>
<evidence type="ECO:0000256" key="5">
    <source>
        <dbReference type="ARBA" id="ARBA00022679"/>
    </source>
</evidence>
<dbReference type="SMART" id="SM00304">
    <property type="entry name" value="HAMP"/>
    <property type="match status" value="1"/>
</dbReference>
<dbReference type="InterPro" id="IPR003594">
    <property type="entry name" value="HATPase_dom"/>
</dbReference>
<dbReference type="InterPro" id="IPR036097">
    <property type="entry name" value="HisK_dim/P_sf"/>
</dbReference>
<evidence type="ECO:0000313" key="14">
    <source>
        <dbReference type="EMBL" id="GHC41457.1"/>
    </source>
</evidence>
<dbReference type="CDD" id="cd00082">
    <property type="entry name" value="HisKA"/>
    <property type="match status" value="1"/>
</dbReference>
<dbReference type="PROSITE" id="PS50109">
    <property type="entry name" value="HIS_KIN"/>
    <property type="match status" value="1"/>
</dbReference>
<evidence type="ECO:0000256" key="7">
    <source>
        <dbReference type="ARBA" id="ARBA00022777"/>
    </source>
</evidence>
<comment type="catalytic activity">
    <reaction evidence="1">
        <text>ATP + protein L-histidine = ADP + protein N-phospho-L-histidine.</text>
        <dbReference type="EC" id="2.7.13.3"/>
    </reaction>
</comment>
<dbReference type="GO" id="GO:0005524">
    <property type="term" value="F:ATP binding"/>
    <property type="evidence" value="ECO:0007669"/>
    <property type="project" value="UniProtKB-KW"/>
</dbReference>
<dbReference type="SMART" id="SM00388">
    <property type="entry name" value="HisKA"/>
    <property type="match status" value="1"/>
</dbReference>
<dbReference type="EC" id="2.7.13.3" evidence="3"/>
<dbReference type="FunFam" id="3.30.565.10:FF:000006">
    <property type="entry name" value="Sensor histidine kinase WalK"/>
    <property type="match status" value="1"/>
</dbReference>
<reference evidence="14" key="1">
    <citation type="journal article" date="2014" name="Int. J. Syst. Evol. Microbiol.">
        <title>Complete genome sequence of Corynebacterium casei LMG S-19264T (=DSM 44701T), isolated from a smear-ripened cheese.</title>
        <authorList>
            <consortium name="US DOE Joint Genome Institute (JGI-PGF)"/>
            <person name="Walter F."/>
            <person name="Albersmeier A."/>
            <person name="Kalinowski J."/>
            <person name="Ruckert C."/>
        </authorList>
    </citation>
    <scope>NUCLEOTIDE SEQUENCE</scope>
    <source>
        <strain evidence="14">KCTC 12988</strain>
    </source>
</reference>
<dbReference type="SUPFAM" id="SSF47384">
    <property type="entry name" value="Homodimeric domain of signal transducing histidine kinase"/>
    <property type="match status" value="1"/>
</dbReference>
<comment type="subcellular location">
    <subcellularLocation>
        <location evidence="2">Membrane</location>
    </subcellularLocation>
</comment>
<dbReference type="EMBL" id="BMXI01000001">
    <property type="protein sequence ID" value="GHC41457.1"/>
    <property type="molecule type" value="Genomic_DNA"/>
</dbReference>
<dbReference type="PANTHER" id="PTHR42878:SF7">
    <property type="entry name" value="SENSOR HISTIDINE KINASE GLRK"/>
    <property type="match status" value="1"/>
</dbReference>
<dbReference type="Pfam" id="PF00672">
    <property type="entry name" value="HAMP"/>
    <property type="match status" value="1"/>
</dbReference>
<dbReference type="Proteomes" id="UP000644507">
    <property type="component" value="Unassembled WGS sequence"/>
</dbReference>
<dbReference type="Pfam" id="PF00512">
    <property type="entry name" value="HisKA"/>
    <property type="match status" value="1"/>
</dbReference>
<dbReference type="InterPro" id="IPR035965">
    <property type="entry name" value="PAS-like_dom_sf"/>
</dbReference>
<dbReference type="InterPro" id="IPR036890">
    <property type="entry name" value="HATPase_C_sf"/>
</dbReference>
<evidence type="ECO:0000256" key="10">
    <source>
        <dbReference type="SAM" id="Coils"/>
    </source>
</evidence>
<evidence type="ECO:0000256" key="8">
    <source>
        <dbReference type="ARBA" id="ARBA00022840"/>
    </source>
</evidence>
<keyword evidence="4" id="KW-0597">Phosphoprotein</keyword>
<evidence type="ECO:0000256" key="4">
    <source>
        <dbReference type="ARBA" id="ARBA00022553"/>
    </source>
</evidence>
<sequence length="604" mass="68413">MKRKILFGIAIFLLLLFGTGLSAMWLLNQTSRTYSETHRMFHQHVSHLNSLRFETSAINTHYLPDMFSADDPLPRIKPSELFDNSFANMRESIWALAESNYHENSPSFERLAAAVDAYGSRYTQLFQELPNTREGRNVALSEIGLLTQQVSQLTSEESDFLGRQVEEDNQMLRRSTLQSNTLIGFLLLSGVSASIVIFFQGNRLMVDPLVNLTDSVKEIQRGNFELTLPVRNSTDEIAQLIPAFNDMASELRLMRRTTDEKLLKSDQQSRTILANFPHPIVLLSNEGTIEKMNPSAEELFEQMGILGALPRNISERVNEAISSNKELLVERLDEALLLRVDESEHFYLPRIFRLSDNMETTGGWALLLINVTRLRFFDDMKSNLISTVSHEIKTPLTGIRMVLLLLLEKKVGELNELQEEMLTSAQNDCERLLETLRNLLEMSRMDSGASSLNCEEIAPLELVEPIVSNFAPLAEEKDLNLKIEIPDETPNILVDRIRISEVLNNFLSNAIKHSPQGGTITVTARPVKSDYVRIGVYDEGEGVPEEAKPHIFERFYRAPGQNNVEGIGLGLSIAREIVSAHEGRIGYLRTSEDRTLFYCNLPRI</sequence>
<evidence type="ECO:0000256" key="3">
    <source>
        <dbReference type="ARBA" id="ARBA00012438"/>
    </source>
</evidence>
<dbReference type="InterPro" id="IPR003661">
    <property type="entry name" value="HisK_dim/P_dom"/>
</dbReference>
<dbReference type="RefSeq" id="WP_189566637.1">
    <property type="nucleotide sequence ID" value="NZ_BMXI01000001.1"/>
</dbReference>
<evidence type="ECO:0000256" key="2">
    <source>
        <dbReference type="ARBA" id="ARBA00004370"/>
    </source>
</evidence>
<dbReference type="CDD" id="cd00075">
    <property type="entry name" value="HATPase"/>
    <property type="match status" value="1"/>
</dbReference>
<dbReference type="SUPFAM" id="SSF55785">
    <property type="entry name" value="PYP-like sensor domain (PAS domain)"/>
    <property type="match status" value="1"/>
</dbReference>
<feature type="domain" description="Histidine kinase" evidence="12">
    <location>
        <begin position="387"/>
        <end position="604"/>
    </location>
</feature>
<keyword evidence="8" id="KW-0067">ATP-binding</keyword>
<name>A0A918WFL3_9BACT</name>
<dbReference type="CDD" id="cd06225">
    <property type="entry name" value="HAMP"/>
    <property type="match status" value="1"/>
</dbReference>
<dbReference type="PROSITE" id="PS50885">
    <property type="entry name" value="HAMP"/>
    <property type="match status" value="1"/>
</dbReference>
<dbReference type="InterPro" id="IPR050351">
    <property type="entry name" value="BphY/WalK/GraS-like"/>
</dbReference>
<dbReference type="InterPro" id="IPR005467">
    <property type="entry name" value="His_kinase_dom"/>
</dbReference>
<organism evidence="14 15">
    <name type="scientific">Roseibacillus persicicus</name>
    <dbReference type="NCBI Taxonomy" id="454148"/>
    <lineage>
        <taxon>Bacteria</taxon>
        <taxon>Pseudomonadati</taxon>
        <taxon>Verrucomicrobiota</taxon>
        <taxon>Verrucomicrobiia</taxon>
        <taxon>Verrucomicrobiales</taxon>
        <taxon>Verrucomicrobiaceae</taxon>
        <taxon>Roseibacillus</taxon>
    </lineage>
</organism>
<dbReference type="Gene3D" id="3.30.565.10">
    <property type="entry name" value="Histidine kinase-like ATPase, C-terminal domain"/>
    <property type="match status" value="1"/>
</dbReference>
<keyword evidence="10" id="KW-0175">Coiled coil</keyword>
<dbReference type="GO" id="GO:0007234">
    <property type="term" value="P:osmosensory signaling via phosphorelay pathway"/>
    <property type="evidence" value="ECO:0007669"/>
    <property type="project" value="TreeGrafter"/>
</dbReference>
<dbReference type="SMART" id="SM00387">
    <property type="entry name" value="HATPase_c"/>
    <property type="match status" value="1"/>
</dbReference>
<evidence type="ECO:0000256" key="1">
    <source>
        <dbReference type="ARBA" id="ARBA00000085"/>
    </source>
</evidence>
<keyword evidence="11" id="KW-0812">Transmembrane</keyword>
<accession>A0A918WFL3</accession>
<keyword evidence="6" id="KW-0547">Nucleotide-binding</keyword>
<keyword evidence="15" id="KW-1185">Reference proteome</keyword>
<dbReference type="SUPFAM" id="SSF158472">
    <property type="entry name" value="HAMP domain-like"/>
    <property type="match status" value="1"/>
</dbReference>